<dbReference type="RefSeq" id="WP_344157881.1">
    <property type="nucleotide sequence ID" value="NZ_BAAABV010000015.1"/>
</dbReference>
<evidence type="ECO:0000256" key="1">
    <source>
        <dbReference type="ARBA" id="ARBA00010688"/>
    </source>
</evidence>
<reference evidence="9" key="1">
    <citation type="journal article" date="2019" name="Int. J. Syst. Evol. Microbiol.">
        <title>The Global Catalogue of Microorganisms (GCM) 10K type strain sequencing project: providing services to taxonomists for standard genome sequencing and annotation.</title>
        <authorList>
            <consortium name="The Broad Institute Genomics Platform"/>
            <consortium name="The Broad Institute Genome Sequencing Center for Infectious Disease"/>
            <person name="Wu L."/>
            <person name="Ma J."/>
        </authorList>
    </citation>
    <scope>NUCLEOTIDE SEQUENCE [LARGE SCALE GENOMIC DNA]</scope>
    <source>
        <strain evidence="9">JCM 4505</strain>
    </source>
</reference>
<evidence type="ECO:0000256" key="4">
    <source>
        <dbReference type="ARBA" id="ARBA00022777"/>
    </source>
</evidence>
<dbReference type="PANTHER" id="PTHR43085:SF1">
    <property type="entry name" value="PSEUDOURIDINE KINASE-RELATED"/>
    <property type="match status" value="1"/>
</dbReference>
<keyword evidence="5" id="KW-0067">ATP-binding</keyword>
<feature type="compositionally biased region" description="Low complexity" evidence="6">
    <location>
        <begin position="346"/>
        <end position="356"/>
    </location>
</feature>
<evidence type="ECO:0000256" key="3">
    <source>
        <dbReference type="ARBA" id="ARBA00022741"/>
    </source>
</evidence>
<feature type="region of interest" description="Disordered" evidence="6">
    <location>
        <begin position="319"/>
        <end position="356"/>
    </location>
</feature>
<feature type="compositionally biased region" description="Pro residues" evidence="6">
    <location>
        <begin position="323"/>
        <end position="345"/>
    </location>
</feature>
<evidence type="ECO:0000256" key="2">
    <source>
        <dbReference type="ARBA" id="ARBA00022679"/>
    </source>
</evidence>
<gene>
    <name evidence="8" type="ORF">GCM10010302_27380</name>
</gene>
<protein>
    <submittedName>
        <fullName evidence="8">PfkB family carbohydrate kinase</fullName>
    </submittedName>
</protein>
<keyword evidence="3" id="KW-0547">Nucleotide-binding</keyword>
<evidence type="ECO:0000259" key="7">
    <source>
        <dbReference type="Pfam" id="PF00294"/>
    </source>
</evidence>
<dbReference type="EMBL" id="BAAABV010000015">
    <property type="protein sequence ID" value="GAA0287541.1"/>
    <property type="molecule type" value="Genomic_DNA"/>
</dbReference>
<feature type="domain" description="Carbohydrate kinase PfkB" evidence="7">
    <location>
        <begin position="11"/>
        <end position="306"/>
    </location>
</feature>
<dbReference type="Proteomes" id="UP001501867">
    <property type="component" value="Unassembled WGS sequence"/>
</dbReference>
<comment type="similarity">
    <text evidence="1">Belongs to the carbohydrate kinase PfkB family.</text>
</comment>
<dbReference type="SUPFAM" id="SSF53613">
    <property type="entry name" value="Ribokinase-like"/>
    <property type="match status" value="1"/>
</dbReference>
<dbReference type="PANTHER" id="PTHR43085">
    <property type="entry name" value="HEXOKINASE FAMILY MEMBER"/>
    <property type="match status" value="1"/>
</dbReference>
<comment type="caution">
    <text evidence="8">The sequence shown here is derived from an EMBL/GenBank/DDBJ whole genome shotgun (WGS) entry which is preliminary data.</text>
</comment>
<organism evidence="8 9">
    <name type="scientific">Streptomyces polychromogenes</name>
    <dbReference type="NCBI Taxonomy" id="67342"/>
    <lineage>
        <taxon>Bacteria</taxon>
        <taxon>Bacillati</taxon>
        <taxon>Actinomycetota</taxon>
        <taxon>Actinomycetes</taxon>
        <taxon>Kitasatosporales</taxon>
        <taxon>Streptomycetaceae</taxon>
        <taxon>Streptomyces</taxon>
    </lineage>
</organism>
<accession>A0ABP3F2S4</accession>
<dbReference type="InterPro" id="IPR050306">
    <property type="entry name" value="PfkB_Carbo_kinase"/>
</dbReference>
<sequence>MAPAAAGPYDVLVLGEVLVEIHAGTPLRAAADGTAARISYSGDALNAAAAAAAAGARTALLAVVGEDELSVPLLRRAADLGVDVSHVRRAPHPNGAYLLCADTEGDREFVYWRTRSAGSTLSPAHVETWRELLTGARALITGGIAGALSPSSRAAVLDAARTVHTAGGHVTYDPNFRPRLTGRAEARSLLAAVAPLTGLLKTSCPADALALVDTADPRTAAARYRALGARAVAVTAGAGPLLLDEGTRAAHHPVPANPDPVDATGAGDCFTGTVTARLALGDPLPEAVAHGVAAASLSVSGRGGTGRVPAFAETAALAATLAPPTPLPPTPRRPPLPPASSPPRSAPAAPRTRADP</sequence>
<dbReference type="Gene3D" id="3.40.1190.20">
    <property type="match status" value="1"/>
</dbReference>
<evidence type="ECO:0000256" key="6">
    <source>
        <dbReference type="SAM" id="MobiDB-lite"/>
    </source>
</evidence>
<dbReference type="InterPro" id="IPR029056">
    <property type="entry name" value="Ribokinase-like"/>
</dbReference>
<evidence type="ECO:0000313" key="8">
    <source>
        <dbReference type="EMBL" id="GAA0287541.1"/>
    </source>
</evidence>
<dbReference type="InterPro" id="IPR011611">
    <property type="entry name" value="PfkB_dom"/>
</dbReference>
<dbReference type="GO" id="GO:0016301">
    <property type="term" value="F:kinase activity"/>
    <property type="evidence" value="ECO:0007669"/>
    <property type="project" value="UniProtKB-KW"/>
</dbReference>
<keyword evidence="4 8" id="KW-0418">Kinase</keyword>
<keyword evidence="9" id="KW-1185">Reference proteome</keyword>
<dbReference type="Pfam" id="PF00294">
    <property type="entry name" value="PfkB"/>
    <property type="match status" value="1"/>
</dbReference>
<evidence type="ECO:0000313" key="9">
    <source>
        <dbReference type="Proteomes" id="UP001501867"/>
    </source>
</evidence>
<name>A0ABP3F2S4_9ACTN</name>
<evidence type="ECO:0000256" key="5">
    <source>
        <dbReference type="ARBA" id="ARBA00022840"/>
    </source>
</evidence>
<keyword evidence="2" id="KW-0808">Transferase</keyword>
<proteinExistence type="inferred from homology"/>